<dbReference type="Proteomes" id="UP000660262">
    <property type="component" value="Unassembled WGS sequence"/>
</dbReference>
<comment type="similarity">
    <text evidence="1">Belongs to the cyclin family. Cyclin U/P subfamily.</text>
</comment>
<accession>A0A830HK96</accession>
<evidence type="ECO:0008006" key="6">
    <source>
        <dbReference type="Google" id="ProtNLM"/>
    </source>
</evidence>
<comment type="caution">
    <text evidence="4">The sequence shown here is derived from an EMBL/GenBank/DDBJ whole genome shotgun (WGS) entry which is preliminary data.</text>
</comment>
<dbReference type="SUPFAM" id="SSF47954">
    <property type="entry name" value="Cyclin-like"/>
    <property type="match status" value="1"/>
</dbReference>
<feature type="compositionally biased region" description="Low complexity" evidence="3">
    <location>
        <begin position="55"/>
        <end position="107"/>
    </location>
</feature>
<dbReference type="EMBL" id="BNJQ01000016">
    <property type="protein sequence ID" value="GHP07308.1"/>
    <property type="molecule type" value="Genomic_DNA"/>
</dbReference>
<protein>
    <recommendedName>
        <fullName evidence="6">Cyclin</fullName>
    </recommendedName>
</protein>
<gene>
    <name evidence="4" type="ORF">PPROV_000604900</name>
</gene>
<dbReference type="OrthoDB" id="337735at2759"/>
<evidence type="ECO:0000256" key="1">
    <source>
        <dbReference type="ARBA" id="ARBA00007215"/>
    </source>
</evidence>
<dbReference type="InterPro" id="IPR036915">
    <property type="entry name" value="Cyclin-like_sf"/>
</dbReference>
<dbReference type="InterPro" id="IPR013922">
    <property type="entry name" value="Cyclin_PHO80-like"/>
</dbReference>
<proteinExistence type="inferred from homology"/>
<name>A0A830HK96_9CHLO</name>
<dbReference type="PANTHER" id="PTHR15615:SF108">
    <property type="entry name" value="PROTEIN CNPPD1"/>
    <property type="match status" value="1"/>
</dbReference>
<evidence type="ECO:0000313" key="4">
    <source>
        <dbReference type="EMBL" id="GHP07308.1"/>
    </source>
</evidence>
<reference evidence="4" key="1">
    <citation type="submission" date="2020-10" db="EMBL/GenBank/DDBJ databases">
        <title>Unveiling of a novel bifunctional photoreceptor, Dualchrome1, isolated from a cosmopolitan green alga.</title>
        <authorList>
            <person name="Suzuki S."/>
            <person name="Kawachi M."/>
        </authorList>
    </citation>
    <scope>NUCLEOTIDE SEQUENCE</scope>
    <source>
        <strain evidence="4">NIES 2893</strain>
    </source>
</reference>
<evidence type="ECO:0000256" key="3">
    <source>
        <dbReference type="SAM" id="MobiDB-lite"/>
    </source>
</evidence>
<feature type="compositionally biased region" description="Low complexity" evidence="3">
    <location>
        <begin position="1"/>
        <end position="20"/>
    </location>
</feature>
<keyword evidence="2" id="KW-0175">Coiled coil</keyword>
<evidence type="ECO:0000313" key="5">
    <source>
        <dbReference type="Proteomes" id="UP000660262"/>
    </source>
</evidence>
<feature type="compositionally biased region" description="Basic residues" evidence="3">
    <location>
        <begin position="21"/>
        <end position="30"/>
    </location>
</feature>
<feature type="region of interest" description="Disordered" evidence="3">
    <location>
        <begin position="381"/>
        <end position="400"/>
    </location>
</feature>
<dbReference type="Pfam" id="PF08613">
    <property type="entry name" value="Cyclin"/>
    <property type="match status" value="1"/>
</dbReference>
<evidence type="ECO:0000256" key="2">
    <source>
        <dbReference type="SAM" id="Coils"/>
    </source>
</evidence>
<sequence>MAAMLTAAASPVHPVAPTPVHHTHTTHTHTHTTANNHQQLPSPHYQQPSPPPQPTTNAPATTPKKYHQQQQQQQQQNNTTASTSNNNNTATTSSTTATTSRSQNSQAHNQTTNNQDQDYLYYDTPEDLAAGWNQLLHDAALPRVVSLLASTLEALVVASEIALANAGADAGSPEPAFAVFHAARPPTIPILSYLERIHRYAHASPICFVAAFAYLDRAARRGSITGTLPLTRHNVHRLLMTSIMIAAKFLDDAFYNNAYYARVGGIATAEMNKLELHLLNLVDFRLHVVPEELRRYAEHLFKAAGTPTGMPYAMAAAAAVDTPSPVMQYEPAFAAMAAATATIQQAQQQAAAAAAAAQQAAEIVAEAQRIADAEAAAEAAMNGSTGPRSYAAAVGRPTGN</sequence>
<keyword evidence="5" id="KW-1185">Reference proteome</keyword>
<feature type="compositionally biased region" description="Polar residues" evidence="3">
    <location>
        <begin position="108"/>
        <end position="117"/>
    </location>
</feature>
<feature type="compositionally biased region" description="Low complexity" evidence="3">
    <location>
        <begin position="31"/>
        <end position="47"/>
    </location>
</feature>
<organism evidence="4 5">
    <name type="scientific">Pycnococcus provasolii</name>
    <dbReference type="NCBI Taxonomy" id="41880"/>
    <lineage>
        <taxon>Eukaryota</taxon>
        <taxon>Viridiplantae</taxon>
        <taxon>Chlorophyta</taxon>
        <taxon>Pseudoscourfieldiophyceae</taxon>
        <taxon>Pseudoscourfieldiales</taxon>
        <taxon>Pycnococcaceae</taxon>
        <taxon>Pycnococcus</taxon>
    </lineage>
</organism>
<dbReference type="GO" id="GO:0019901">
    <property type="term" value="F:protein kinase binding"/>
    <property type="evidence" value="ECO:0007669"/>
    <property type="project" value="InterPro"/>
</dbReference>
<dbReference type="AlphaFoldDB" id="A0A830HK96"/>
<feature type="region of interest" description="Disordered" evidence="3">
    <location>
        <begin position="1"/>
        <end position="117"/>
    </location>
</feature>
<dbReference type="Gene3D" id="1.10.472.10">
    <property type="entry name" value="Cyclin-like"/>
    <property type="match status" value="1"/>
</dbReference>
<feature type="coiled-coil region" evidence="2">
    <location>
        <begin position="336"/>
        <end position="363"/>
    </location>
</feature>
<dbReference type="PANTHER" id="PTHR15615">
    <property type="match status" value="1"/>
</dbReference>